<dbReference type="EMBL" id="JAPFFF010000004">
    <property type="protein sequence ID" value="KAK8891894.1"/>
    <property type="molecule type" value="Genomic_DNA"/>
</dbReference>
<accession>A0ABR2KL78</accession>
<protein>
    <submittedName>
        <fullName evidence="1">Uncharacterized protein</fullName>
    </submittedName>
</protein>
<sequence>MDAGIINGIPILDVTVVHPFSGVEPLLYRAFRNFSGTTEDYKGKVKDAILDLKEKDLNVTSIVGDNLITQKTVFDGGLNSMQFNNMGTIFSKPKWVSCLCHTVSLMPDDVIAEIDRIE</sequence>
<comment type="caution">
    <text evidence="1">The sequence shown here is derived from an EMBL/GenBank/DDBJ whole genome shotgun (WGS) entry which is preliminary data.</text>
</comment>
<dbReference type="Proteomes" id="UP001470230">
    <property type="component" value="Unassembled WGS sequence"/>
</dbReference>
<gene>
    <name evidence="1" type="ORF">M9Y10_029116</name>
</gene>
<organism evidence="1 2">
    <name type="scientific">Tritrichomonas musculus</name>
    <dbReference type="NCBI Taxonomy" id="1915356"/>
    <lineage>
        <taxon>Eukaryota</taxon>
        <taxon>Metamonada</taxon>
        <taxon>Parabasalia</taxon>
        <taxon>Tritrichomonadida</taxon>
        <taxon>Tritrichomonadidae</taxon>
        <taxon>Tritrichomonas</taxon>
    </lineage>
</organism>
<keyword evidence="2" id="KW-1185">Reference proteome</keyword>
<reference evidence="1 2" key="1">
    <citation type="submission" date="2024-04" db="EMBL/GenBank/DDBJ databases">
        <title>Tritrichomonas musculus Genome.</title>
        <authorList>
            <person name="Alves-Ferreira E."/>
            <person name="Grigg M."/>
            <person name="Lorenzi H."/>
            <person name="Galac M."/>
        </authorList>
    </citation>
    <scope>NUCLEOTIDE SEQUENCE [LARGE SCALE GENOMIC DNA]</scope>
    <source>
        <strain evidence="1 2">EAF2021</strain>
    </source>
</reference>
<proteinExistence type="predicted"/>
<evidence type="ECO:0000313" key="2">
    <source>
        <dbReference type="Proteomes" id="UP001470230"/>
    </source>
</evidence>
<name>A0ABR2KL78_9EUKA</name>
<evidence type="ECO:0000313" key="1">
    <source>
        <dbReference type="EMBL" id="KAK8891894.1"/>
    </source>
</evidence>